<dbReference type="InterPro" id="IPR010259">
    <property type="entry name" value="S8pro/Inhibitor_I9"/>
</dbReference>
<evidence type="ECO:0000259" key="13">
    <source>
        <dbReference type="Pfam" id="PF05922"/>
    </source>
</evidence>
<dbReference type="SUPFAM" id="SSF52025">
    <property type="entry name" value="PA domain"/>
    <property type="match status" value="1"/>
</dbReference>
<keyword evidence="7 10" id="KW-0720">Serine protease</keyword>
<dbReference type="PROSITE" id="PS00136">
    <property type="entry name" value="SUBTILASE_ASP"/>
    <property type="match status" value="1"/>
</dbReference>
<dbReference type="InterPro" id="IPR046450">
    <property type="entry name" value="PA_dom_sf"/>
</dbReference>
<feature type="domain" description="Peptidase S8/S53" evidence="11">
    <location>
        <begin position="171"/>
        <end position="612"/>
    </location>
</feature>
<feature type="active site" description="Charge relay system" evidence="9 10">
    <location>
        <position position="180"/>
    </location>
</feature>
<evidence type="ECO:0000256" key="9">
    <source>
        <dbReference type="PIRSR" id="PIRSR615500-1"/>
    </source>
</evidence>
<evidence type="ECO:0000259" key="14">
    <source>
        <dbReference type="Pfam" id="PF17766"/>
    </source>
</evidence>
<dbReference type="Pfam" id="PF00082">
    <property type="entry name" value="Peptidase_S8"/>
    <property type="match status" value="1"/>
</dbReference>
<dbReference type="Gene3D" id="3.50.30.30">
    <property type="match status" value="1"/>
</dbReference>
<dbReference type="CDD" id="cd04852">
    <property type="entry name" value="Peptidases_S8_3"/>
    <property type="match status" value="1"/>
</dbReference>
<feature type="active site" description="Charge relay system" evidence="9 10">
    <location>
        <position position="568"/>
    </location>
</feature>
<dbReference type="AlphaFoldDB" id="A0AAV8G3D1"/>
<evidence type="ECO:0000256" key="3">
    <source>
        <dbReference type="ARBA" id="ARBA00022525"/>
    </source>
</evidence>
<evidence type="ECO:0000256" key="7">
    <source>
        <dbReference type="ARBA" id="ARBA00022825"/>
    </source>
</evidence>
<keyword evidence="6 10" id="KW-0378">Hydrolase</keyword>
<dbReference type="PANTHER" id="PTHR10795">
    <property type="entry name" value="PROPROTEIN CONVERTASE SUBTILISIN/KEXIN"/>
    <property type="match status" value="1"/>
</dbReference>
<dbReference type="Pfam" id="PF05922">
    <property type="entry name" value="Inhibitor_I9"/>
    <property type="match status" value="1"/>
</dbReference>
<dbReference type="InterPro" id="IPR003137">
    <property type="entry name" value="PA_domain"/>
</dbReference>
<dbReference type="InterPro" id="IPR023827">
    <property type="entry name" value="Peptidase_S8_Asp-AS"/>
</dbReference>
<feature type="domain" description="Inhibitor I9" evidence="13">
    <location>
        <begin position="67"/>
        <end position="146"/>
    </location>
</feature>
<dbReference type="InterPro" id="IPR015500">
    <property type="entry name" value="Peptidase_S8_subtilisin-rel"/>
</dbReference>
<evidence type="ECO:0000256" key="5">
    <source>
        <dbReference type="ARBA" id="ARBA00022729"/>
    </source>
</evidence>
<dbReference type="GO" id="GO:0006508">
    <property type="term" value="P:proteolysis"/>
    <property type="evidence" value="ECO:0007669"/>
    <property type="project" value="UniProtKB-KW"/>
</dbReference>
<reference evidence="15" key="1">
    <citation type="submission" date="2022-08" db="EMBL/GenBank/DDBJ databases">
        <authorList>
            <person name="Marques A."/>
        </authorList>
    </citation>
    <scope>NUCLEOTIDE SEQUENCE</scope>
    <source>
        <strain evidence="15">RhyPub2mFocal</strain>
        <tissue evidence="15">Leaves</tissue>
    </source>
</reference>
<evidence type="ECO:0000313" key="16">
    <source>
        <dbReference type="Proteomes" id="UP001140206"/>
    </source>
</evidence>
<dbReference type="PROSITE" id="PS51892">
    <property type="entry name" value="SUBTILASE"/>
    <property type="match status" value="1"/>
</dbReference>
<comment type="subcellular location">
    <subcellularLocation>
        <location evidence="1">Secreted</location>
    </subcellularLocation>
</comment>
<evidence type="ECO:0000256" key="1">
    <source>
        <dbReference type="ARBA" id="ARBA00004613"/>
    </source>
</evidence>
<dbReference type="FunFam" id="3.40.50.200:FF:000006">
    <property type="entry name" value="Subtilisin-like protease SBT1.5"/>
    <property type="match status" value="1"/>
</dbReference>
<dbReference type="Gene3D" id="3.30.70.80">
    <property type="entry name" value="Peptidase S8 propeptide/proteinase inhibitor I9"/>
    <property type="match status" value="1"/>
</dbReference>
<sequence>MAITQADFHQLTAINTKQACLKHTYCHHFLAPITKKMGSSFFVTLLQLFLIIPLATSQEKNSNLKIYIIHVVPPPGMPDFNSFKDRVKWYQSFLPVRVGTAKESRFVFFYSSIISGFAIRLTESELLSVSKKKGFVFAYPDYNVSLATTHSPGFLGLTNSTTGLWNQSNYGRGVIIGVLDTGIWPDHPSFSDNGMPPPPAKWKGTCEFNKTQCNNKLIGARFIASPYQNSGYKLPMGPYDDDGHGTHTASTAAGMFVENASINSLANGTASGIAPYAHLAIYKVCSTFGCTIANVLAGMDQAVEDGVDVLSLSLSGPAASFYRDGIAIGAMAAIEKGIFVSCAGGNRGPNPQSASNGAPWILTVGASTMDRQLRSTVKLGSGVQLFGESADQAYDSIPTELPLIYPGPTAGICDNGSLAGIDVTRKVVVCDYGEVESITKGEIVKAAGGAGIIIANGMDEGATIFANSHVLPASHISYTDGEQVKLYINSSDIHSPNTTFIFNYTLLSTKPAPVLAAFSSRGPNKADVNILKPDIIGPGVNILAAWTTQVGSSSVSNNAYFNMISGTSMSTPHLSGVSALLKSLHPDWSPAMIKSAMMTTADIMDNNFSLITDETTKHADFFGVGSGHVNPAKADNPGLVYDIKPNDYLSYLCGLNYTDDQVSTVARRSVNCSAMGSTSPVNLNYPSIMVFLTDGNGYSIELNRTVTNVGPPNSTYTVQIDAPIDVTVNVRPNELIFSKVNESETFTVSVSSTNSSSSKYRQGYLTWVLSGCGDIMVRSPLMVAIDIQLQQE</sequence>
<dbReference type="CDD" id="cd02120">
    <property type="entry name" value="PA_subtilisin_like"/>
    <property type="match status" value="1"/>
</dbReference>
<keyword evidence="4 10" id="KW-0645">Protease</keyword>
<dbReference type="Gene3D" id="2.60.40.2310">
    <property type="match status" value="1"/>
</dbReference>
<name>A0AAV8G3D1_9POAL</name>
<dbReference type="EMBL" id="JAMFTS010000002">
    <property type="protein sequence ID" value="KAJ4799987.1"/>
    <property type="molecule type" value="Genomic_DNA"/>
</dbReference>
<organism evidence="15 16">
    <name type="scientific">Rhynchospora pubera</name>
    <dbReference type="NCBI Taxonomy" id="906938"/>
    <lineage>
        <taxon>Eukaryota</taxon>
        <taxon>Viridiplantae</taxon>
        <taxon>Streptophyta</taxon>
        <taxon>Embryophyta</taxon>
        <taxon>Tracheophyta</taxon>
        <taxon>Spermatophyta</taxon>
        <taxon>Magnoliopsida</taxon>
        <taxon>Liliopsida</taxon>
        <taxon>Poales</taxon>
        <taxon>Cyperaceae</taxon>
        <taxon>Cyperoideae</taxon>
        <taxon>Rhynchosporeae</taxon>
        <taxon>Rhynchospora</taxon>
    </lineage>
</organism>
<dbReference type="PRINTS" id="PR00723">
    <property type="entry name" value="SUBTILISIN"/>
</dbReference>
<gene>
    <name evidence="15" type="ORF">LUZ62_051233</name>
</gene>
<evidence type="ECO:0000256" key="8">
    <source>
        <dbReference type="ARBA" id="ARBA00023180"/>
    </source>
</evidence>
<dbReference type="Proteomes" id="UP001140206">
    <property type="component" value="Chromosome 2"/>
</dbReference>
<evidence type="ECO:0000259" key="12">
    <source>
        <dbReference type="Pfam" id="PF02225"/>
    </source>
</evidence>
<dbReference type="SUPFAM" id="SSF52743">
    <property type="entry name" value="Subtilisin-like"/>
    <property type="match status" value="1"/>
</dbReference>
<proteinExistence type="inferred from homology"/>
<dbReference type="InterPro" id="IPR045051">
    <property type="entry name" value="SBT"/>
</dbReference>
<protein>
    <submittedName>
        <fullName evidence="15">Subtilisin-like protease SDD1</fullName>
    </submittedName>
</protein>
<dbReference type="GO" id="GO:0004252">
    <property type="term" value="F:serine-type endopeptidase activity"/>
    <property type="evidence" value="ECO:0007669"/>
    <property type="project" value="UniProtKB-UniRule"/>
</dbReference>
<keyword evidence="5" id="KW-0732">Signal</keyword>
<keyword evidence="3" id="KW-0964">Secreted</keyword>
<evidence type="ECO:0000259" key="11">
    <source>
        <dbReference type="Pfam" id="PF00082"/>
    </source>
</evidence>
<dbReference type="InterPro" id="IPR041469">
    <property type="entry name" value="Subtilisin-like_FN3"/>
</dbReference>
<evidence type="ECO:0000256" key="10">
    <source>
        <dbReference type="PROSITE-ProRule" id="PRU01240"/>
    </source>
</evidence>
<dbReference type="InterPro" id="IPR037045">
    <property type="entry name" value="S8pro/Inhibitor_I9_sf"/>
</dbReference>
<evidence type="ECO:0000256" key="2">
    <source>
        <dbReference type="ARBA" id="ARBA00011073"/>
    </source>
</evidence>
<evidence type="ECO:0000256" key="4">
    <source>
        <dbReference type="ARBA" id="ARBA00022670"/>
    </source>
</evidence>
<comment type="caution">
    <text evidence="15">The sequence shown here is derived from an EMBL/GenBank/DDBJ whole genome shotgun (WGS) entry which is preliminary data.</text>
</comment>
<dbReference type="InterPro" id="IPR000209">
    <property type="entry name" value="Peptidase_S8/S53_dom"/>
</dbReference>
<evidence type="ECO:0000313" key="15">
    <source>
        <dbReference type="EMBL" id="KAJ4799987.1"/>
    </source>
</evidence>
<feature type="domain" description="Subtilisin-like protease fibronectin type-III" evidence="14">
    <location>
        <begin position="682"/>
        <end position="783"/>
    </location>
</feature>
<dbReference type="InterPro" id="IPR034197">
    <property type="entry name" value="Peptidases_S8_3"/>
</dbReference>
<keyword evidence="16" id="KW-1185">Reference proteome</keyword>
<keyword evidence="8" id="KW-0325">Glycoprotein</keyword>
<evidence type="ECO:0000256" key="6">
    <source>
        <dbReference type="ARBA" id="ARBA00022801"/>
    </source>
</evidence>
<feature type="domain" description="PA" evidence="12">
    <location>
        <begin position="401"/>
        <end position="483"/>
    </location>
</feature>
<dbReference type="Pfam" id="PF17766">
    <property type="entry name" value="fn3_6"/>
    <property type="match status" value="1"/>
</dbReference>
<accession>A0AAV8G3D1</accession>
<dbReference type="Gene3D" id="3.40.50.200">
    <property type="entry name" value="Peptidase S8/S53 domain"/>
    <property type="match status" value="1"/>
</dbReference>
<dbReference type="InterPro" id="IPR036852">
    <property type="entry name" value="Peptidase_S8/S53_dom_sf"/>
</dbReference>
<comment type="similarity">
    <text evidence="2 10">Belongs to the peptidase S8 family.</text>
</comment>
<dbReference type="Pfam" id="PF02225">
    <property type="entry name" value="PA"/>
    <property type="match status" value="1"/>
</dbReference>
<dbReference type="GO" id="GO:0005576">
    <property type="term" value="C:extracellular region"/>
    <property type="evidence" value="ECO:0007669"/>
    <property type="project" value="UniProtKB-SubCell"/>
</dbReference>
<feature type="active site" description="Charge relay system" evidence="9 10">
    <location>
        <position position="244"/>
    </location>
</feature>